<dbReference type="InterPro" id="IPR021109">
    <property type="entry name" value="Peptidase_aspartic_dom_sf"/>
</dbReference>
<feature type="compositionally biased region" description="Polar residues" evidence="1">
    <location>
        <begin position="504"/>
        <end position="513"/>
    </location>
</feature>
<dbReference type="InterPro" id="IPR033121">
    <property type="entry name" value="PEPTIDASE_A1"/>
</dbReference>
<feature type="signal peptide" evidence="3">
    <location>
        <begin position="1"/>
        <end position="19"/>
    </location>
</feature>
<accession>A0A2B7X1Q4</accession>
<dbReference type="STRING" id="1447875.A0A2B7X1Q4"/>
<keyword evidence="3" id="KW-0732">Signal</keyword>
<dbReference type="AlphaFoldDB" id="A0A2B7X1Q4"/>
<dbReference type="Pfam" id="PF00026">
    <property type="entry name" value="Asp"/>
    <property type="match status" value="1"/>
</dbReference>
<evidence type="ECO:0000256" key="3">
    <source>
        <dbReference type="SAM" id="SignalP"/>
    </source>
</evidence>
<name>A0A2B7X1Q4_9EURO</name>
<proteinExistence type="predicted"/>
<evidence type="ECO:0000259" key="4">
    <source>
        <dbReference type="PROSITE" id="PS51767"/>
    </source>
</evidence>
<gene>
    <name evidence="5" type="ORF">AJ79_07535</name>
</gene>
<evidence type="ECO:0000313" key="5">
    <source>
        <dbReference type="EMBL" id="PGH02770.1"/>
    </source>
</evidence>
<feature type="compositionally biased region" description="Polar residues" evidence="1">
    <location>
        <begin position="463"/>
        <end position="474"/>
    </location>
</feature>
<feature type="compositionally biased region" description="Polar residues" evidence="1">
    <location>
        <begin position="408"/>
        <end position="421"/>
    </location>
</feature>
<organism evidence="5 6">
    <name type="scientific">Helicocarpus griseus UAMH5409</name>
    <dbReference type="NCBI Taxonomy" id="1447875"/>
    <lineage>
        <taxon>Eukaryota</taxon>
        <taxon>Fungi</taxon>
        <taxon>Dikarya</taxon>
        <taxon>Ascomycota</taxon>
        <taxon>Pezizomycotina</taxon>
        <taxon>Eurotiomycetes</taxon>
        <taxon>Eurotiomycetidae</taxon>
        <taxon>Onygenales</taxon>
        <taxon>Ajellomycetaceae</taxon>
        <taxon>Helicocarpus</taxon>
    </lineage>
</organism>
<feature type="region of interest" description="Disordered" evidence="1">
    <location>
        <begin position="461"/>
        <end position="535"/>
    </location>
</feature>
<dbReference type="Gene3D" id="2.40.70.10">
    <property type="entry name" value="Acid Proteases"/>
    <property type="match status" value="2"/>
</dbReference>
<keyword evidence="6" id="KW-1185">Reference proteome</keyword>
<dbReference type="EMBL" id="PDNB01000155">
    <property type="protein sequence ID" value="PGH02770.1"/>
    <property type="molecule type" value="Genomic_DNA"/>
</dbReference>
<feature type="transmembrane region" description="Helical" evidence="2">
    <location>
        <begin position="427"/>
        <end position="450"/>
    </location>
</feature>
<dbReference type="PANTHER" id="PTHR16861:SF4">
    <property type="entry name" value="SH3 DOMAIN PROTEIN (AFU_ORTHOLOGUE AFUA_1G13610)"/>
    <property type="match status" value="1"/>
</dbReference>
<dbReference type="SUPFAM" id="SSF50630">
    <property type="entry name" value="Acid proteases"/>
    <property type="match status" value="1"/>
</dbReference>
<dbReference type="Proteomes" id="UP000223968">
    <property type="component" value="Unassembled WGS sequence"/>
</dbReference>
<evidence type="ECO:0000256" key="2">
    <source>
        <dbReference type="SAM" id="Phobius"/>
    </source>
</evidence>
<protein>
    <recommendedName>
        <fullName evidence="4">Peptidase A1 domain-containing protein</fullName>
    </recommendedName>
</protein>
<feature type="domain" description="Peptidase A1" evidence="4">
    <location>
        <begin position="48"/>
        <end position="386"/>
    </location>
</feature>
<evidence type="ECO:0000313" key="6">
    <source>
        <dbReference type="Proteomes" id="UP000223968"/>
    </source>
</evidence>
<dbReference type="PROSITE" id="PS51767">
    <property type="entry name" value="PEPTIDASE_A1"/>
    <property type="match status" value="1"/>
</dbReference>
<reference evidence="5 6" key="1">
    <citation type="submission" date="2017-10" db="EMBL/GenBank/DDBJ databases">
        <title>Comparative genomics in systemic dimorphic fungi from Ajellomycetaceae.</title>
        <authorList>
            <person name="Munoz J.F."/>
            <person name="Mcewen J.G."/>
            <person name="Clay O.K."/>
            <person name="Cuomo C.A."/>
        </authorList>
    </citation>
    <scope>NUCLEOTIDE SEQUENCE [LARGE SCALE GENOMIC DNA]</scope>
    <source>
        <strain evidence="5 6">UAMH5409</strain>
    </source>
</reference>
<dbReference type="CDD" id="cd12087">
    <property type="entry name" value="TM_EGFR-like"/>
    <property type="match status" value="1"/>
</dbReference>
<feature type="region of interest" description="Disordered" evidence="1">
    <location>
        <begin position="402"/>
        <end position="421"/>
    </location>
</feature>
<sequence>MLYASVLSLSWLLIHGSQAQECSTSAPTIEIPIGNYSIGNDADAEVRWGLGLEVGTPPQKVVAAINGDWNNTWFWGSEQECPKTQPTGNCHWFRGNVFDAAKSDSFVDAENTDVYDFRSNNNKDWVVGAWGNDTISLKPDTTIEQLPLYTPKAGTPPQGSIGLGRASTFLNALKSQKKIASRSWSLFWGWQGLEAANQMNGNLVFGGYDKAKAKGANYTKELGDVKECSSGMVVFVKSIQITTWYGDKNSVFDDAGTALKMCIRPDFPPISLPEPVFYDFIGRLPGKYLGPANGIYDDSIVHNDDPPFKGNLSFELDSGLVITVPNHQLILPNVELSSDGKQEILNNSRIIPVHNAGRTGVPFLGQAFLSSAYLHVNDDLKKFSIWEANPTKDTDIVGVAEGSCGDNPVTNPSSPSKDSSNGLSGGAIAGIVIGVVAGVALIGLAVWFFFLRKPDQEDREAQRSSAHAQALLNTDTKKRVPELDDTGFSNPGVTEHYKPVNELPSPSDSQPQYNIPRGPMAELPAGNPHTGGNYL</sequence>
<feature type="chain" id="PRO_5013151865" description="Peptidase A1 domain-containing protein" evidence="3">
    <location>
        <begin position="20"/>
        <end position="535"/>
    </location>
</feature>
<dbReference type="OrthoDB" id="4074350at2759"/>
<dbReference type="PANTHER" id="PTHR16861">
    <property type="entry name" value="GLYCOPROTEIN 38"/>
    <property type="match status" value="1"/>
</dbReference>
<keyword evidence="2" id="KW-0812">Transmembrane</keyword>
<keyword evidence="2" id="KW-0472">Membrane</keyword>
<keyword evidence="2" id="KW-1133">Transmembrane helix</keyword>
<evidence type="ECO:0000256" key="1">
    <source>
        <dbReference type="SAM" id="MobiDB-lite"/>
    </source>
</evidence>
<comment type="caution">
    <text evidence="5">The sequence shown here is derived from an EMBL/GenBank/DDBJ whole genome shotgun (WGS) entry which is preliminary data.</text>
</comment>